<sequence>MTMKSVYAELNRYKANWKTRQDVNSSCTRILNKLTQMRSLRRKELAKASTEAEKTAVHKKYDNQIKFYDFLLYTIKLEYYEIVGKL</sequence>
<reference evidence="1 2" key="1">
    <citation type="submission" date="2020-08" db="EMBL/GenBank/DDBJ databases">
        <title>Complete genome sequence of Erwinia phage pEa_SNUABM_12.</title>
        <authorList>
            <person name="Kim S.G."/>
            <person name="Lee S.B."/>
            <person name="Park S.C."/>
        </authorList>
    </citation>
    <scope>NUCLEOTIDE SEQUENCE [LARGE SCALE GENOMIC DNA]</scope>
</reference>
<dbReference type="EMBL" id="MT939486">
    <property type="protein sequence ID" value="QOI71423.1"/>
    <property type="molecule type" value="Genomic_DNA"/>
</dbReference>
<gene>
    <name evidence="1" type="ORF">pEaSNUABM12_00506</name>
</gene>
<protein>
    <submittedName>
        <fullName evidence="1">Uncharacterized protein</fullName>
    </submittedName>
</protein>
<proteinExistence type="predicted"/>
<evidence type="ECO:0000313" key="1">
    <source>
        <dbReference type="EMBL" id="QOI71423.1"/>
    </source>
</evidence>
<organism evidence="1 2">
    <name type="scientific">Erwinia phage pEa_SNUABM_12</name>
    <dbReference type="NCBI Taxonomy" id="2768773"/>
    <lineage>
        <taxon>Viruses</taxon>
        <taxon>Duplodnaviria</taxon>
        <taxon>Heunggongvirae</taxon>
        <taxon>Uroviricota</taxon>
        <taxon>Caudoviricetes</taxon>
        <taxon>Eneladusvirus</taxon>
        <taxon>Eneladusvirus BF</taxon>
    </lineage>
</organism>
<dbReference type="Proteomes" id="UP000594095">
    <property type="component" value="Genome"/>
</dbReference>
<accession>A0A7L8ZLX3</accession>
<name>A0A7L8ZLX3_9CAUD</name>
<evidence type="ECO:0000313" key="2">
    <source>
        <dbReference type="Proteomes" id="UP000594095"/>
    </source>
</evidence>